<dbReference type="Proteomes" id="UP000517523">
    <property type="component" value="Unassembled WGS sequence"/>
</dbReference>
<proteinExistence type="predicted"/>
<reference evidence="1 2" key="1">
    <citation type="submission" date="2020-08" db="EMBL/GenBank/DDBJ databases">
        <title>Genomic Encyclopedia of Type Strains, Phase III (KMG-III): the genomes of soil and plant-associated and newly described type strains.</title>
        <authorList>
            <person name="Whitman W."/>
        </authorList>
    </citation>
    <scope>NUCLEOTIDE SEQUENCE [LARGE SCALE GENOMIC DNA]</scope>
    <source>
        <strain evidence="1 2">CECT 5831</strain>
    </source>
</reference>
<dbReference type="EMBL" id="JACHXJ010000001">
    <property type="protein sequence ID" value="MBB3126775.1"/>
    <property type="molecule type" value="Genomic_DNA"/>
</dbReference>
<gene>
    <name evidence="1" type="ORF">FHS19_001429</name>
</gene>
<protein>
    <submittedName>
        <fullName evidence="1">Uncharacterized protein</fullName>
    </submittedName>
</protein>
<organism evidence="1 2">
    <name type="scientific">Paenibacillus rhizosphaerae</name>
    <dbReference type="NCBI Taxonomy" id="297318"/>
    <lineage>
        <taxon>Bacteria</taxon>
        <taxon>Bacillati</taxon>
        <taxon>Bacillota</taxon>
        <taxon>Bacilli</taxon>
        <taxon>Bacillales</taxon>
        <taxon>Paenibacillaceae</taxon>
        <taxon>Paenibacillus</taxon>
    </lineage>
</organism>
<evidence type="ECO:0000313" key="1">
    <source>
        <dbReference type="EMBL" id="MBB3126775.1"/>
    </source>
</evidence>
<name>A0A839TIZ2_9BACL</name>
<comment type="caution">
    <text evidence="1">The sequence shown here is derived from an EMBL/GenBank/DDBJ whole genome shotgun (WGS) entry which is preliminary data.</text>
</comment>
<evidence type="ECO:0000313" key="2">
    <source>
        <dbReference type="Proteomes" id="UP000517523"/>
    </source>
</evidence>
<accession>A0A839TIZ2</accession>
<dbReference type="AlphaFoldDB" id="A0A839TIZ2"/>
<sequence length="36" mass="4258">MIDQQEYGKYVLGLMDEEEAEDSTGPIEEEMFYGYF</sequence>